<reference evidence="9 10" key="1">
    <citation type="journal article" date="2015" name="Microbiome">
        <title>Genomic resolution of linkages in carbon, nitrogen, and sulfur cycling among widespread estuary sediment bacteria.</title>
        <authorList>
            <person name="Baker B.J."/>
            <person name="Lazar C.S."/>
            <person name="Teske A.P."/>
            <person name="Dick G.J."/>
        </authorList>
    </citation>
    <scope>NUCLEOTIDE SEQUENCE [LARGE SCALE GENOMIC DNA]</scope>
    <source>
        <strain evidence="9">DG_24</strain>
    </source>
</reference>
<name>A0A0S7WNK1_UNCT6</name>
<comment type="similarity">
    <text evidence="2 7">Belongs to the peptidase M14 family.</text>
</comment>
<keyword evidence="3" id="KW-0645">Protease</keyword>
<keyword evidence="6" id="KW-0482">Metalloprotease</keyword>
<dbReference type="Gene3D" id="3.40.630.10">
    <property type="entry name" value="Zn peptidases"/>
    <property type="match status" value="1"/>
</dbReference>
<organism evidence="9 10">
    <name type="scientific">candidate division TA06 bacterium DG_24</name>
    <dbReference type="NCBI Taxonomy" id="1703770"/>
    <lineage>
        <taxon>Bacteria</taxon>
        <taxon>Bacteria division TA06</taxon>
    </lineage>
</organism>
<dbReference type="PANTHER" id="PTHR11705:SF143">
    <property type="entry name" value="SLL0236 PROTEIN"/>
    <property type="match status" value="1"/>
</dbReference>
<dbReference type="EMBL" id="LIZS01000100">
    <property type="protein sequence ID" value="KPJ51744.1"/>
    <property type="molecule type" value="Genomic_DNA"/>
</dbReference>
<keyword evidence="5" id="KW-0862">Zinc</keyword>
<evidence type="ECO:0000256" key="2">
    <source>
        <dbReference type="ARBA" id="ARBA00005988"/>
    </source>
</evidence>
<dbReference type="GO" id="GO:0006508">
    <property type="term" value="P:proteolysis"/>
    <property type="evidence" value="ECO:0007669"/>
    <property type="project" value="UniProtKB-KW"/>
</dbReference>
<evidence type="ECO:0000256" key="3">
    <source>
        <dbReference type="ARBA" id="ARBA00022670"/>
    </source>
</evidence>
<feature type="non-terminal residue" evidence="9">
    <location>
        <position position="279"/>
    </location>
</feature>
<dbReference type="GO" id="GO:0004181">
    <property type="term" value="F:metallocarboxypeptidase activity"/>
    <property type="evidence" value="ECO:0007669"/>
    <property type="project" value="InterPro"/>
</dbReference>
<dbReference type="AlphaFoldDB" id="A0A0S7WNK1"/>
<evidence type="ECO:0000259" key="8">
    <source>
        <dbReference type="PROSITE" id="PS52035"/>
    </source>
</evidence>
<feature type="domain" description="Peptidase M14" evidence="8">
    <location>
        <begin position="33"/>
        <end position="279"/>
    </location>
</feature>
<dbReference type="GO" id="GO:0005615">
    <property type="term" value="C:extracellular space"/>
    <property type="evidence" value="ECO:0007669"/>
    <property type="project" value="TreeGrafter"/>
</dbReference>
<evidence type="ECO:0000313" key="9">
    <source>
        <dbReference type="EMBL" id="KPJ51744.1"/>
    </source>
</evidence>
<comment type="caution">
    <text evidence="9">The sequence shown here is derived from an EMBL/GenBank/DDBJ whole genome shotgun (WGS) entry which is preliminary data.</text>
</comment>
<evidence type="ECO:0000313" key="10">
    <source>
        <dbReference type="Proteomes" id="UP000052008"/>
    </source>
</evidence>
<protein>
    <recommendedName>
        <fullName evidence="8">Peptidase M14 domain-containing protein</fullName>
    </recommendedName>
</protein>
<proteinExistence type="inferred from homology"/>
<dbReference type="InterPro" id="IPR000834">
    <property type="entry name" value="Peptidase_M14"/>
</dbReference>
<evidence type="ECO:0000256" key="7">
    <source>
        <dbReference type="PROSITE-ProRule" id="PRU01379"/>
    </source>
</evidence>
<evidence type="ECO:0000256" key="4">
    <source>
        <dbReference type="ARBA" id="ARBA00022801"/>
    </source>
</evidence>
<evidence type="ECO:0000256" key="6">
    <source>
        <dbReference type="ARBA" id="ARBA00023049"/>
    </source>
</evidence>
<dbReference type="SMART" id="SM00631">
    <property type="entry name" value="Zn_pept"/>
    <property type="match status" value="1"/>
</dbReference>
<dbReference type="Proteomes" id="UP000052008">
    <property type="component" value="Unassembled WGS sequence"/>
</dbReference>
<dbReference type="SUPFAM" id="SSF53187">
    <property type="entry name" value="Zn-dependent exopeptidases"/>
    <property type="match status" value="1"/>
</dbReference>
<evidence type="ECO:0000256" key="1">
    <source>
        <dbReference type="ARBA" id="ARBA00001947"/>
    </source>
</evidence>
<evidence type="ECO:0000256" key="5">
    <source>
        <dbReference type="ARBA" id="ARBA00022833"/>
    </source>
</evidence>
<dbReference type="GO" id="GO:0008270">
    <property type="term" value="F:zinc ion binding"/>
    <property type="evidence" value="ECO:0007669"/>
    <property type="project" value="InterPro"/>
</dbReference>
<gene>
    <name evidence="9" type="ORF">AMJ39_09385</name>
</gene>
<keyword evidence="4" id="KW-0378">Hydrolase</keyword>
<comment type="cofactor">
    <cofactor evidence="1">
        <name>Zn(2+)</name>
        <dbReference type="ChEBI" id="CHEBI:29105"/>
    </cofactor>
</comment>
<comment type="caution">
    <text evidence="7">Lacks conserved residue(s) required for the propagation of feature annotation.</text>
</comment>
<accession>A0A0S7WNK1</accession>
<sequence>MASWCGARGWLEAAAVVCLVLLAATAASGLDARYHTYEEVAFELDSLAALYPDLMLVDTIGVSTRDSMVIWSVKISDNVDVEEDEPSILFHAVHHAEEILGLEIVMYAMNDLLSNYASSSQIRGFVDASEIWFVPIHNPEGHKVVLDSLDLSFRKNKRDNNGNSIFDYTPGIGGDIDGVDLNRNYSLNWIHSTDQWISDYYRGPAPFSENEARAVRDLAQAQRFAIALFYHSARSGTKEIVYYPWKWGGKYPPDFPIIDDLARELASRIEKDGGGETYD</sequence>
<dbReference type="Pfam" id="PF00246">
    <property type="entry name" value="Peptidase_M14"/>
    <property type="match status" value="1"/>
</dbReference>
<dbReference type="STRING" id="1703770.AMJ39_09385"/>
<dbReference type="PROSITE" id="PS52035">
    <property type="entry name" value="PEPTIDASE_M14"/>
    <property type="match status" value="1"/>
</dbReference>
<dbReference type="PANTHER" id="PTHR11705">
    <property type="entry name" value="PROTEASE FAMILY M14 CARBOXYPEPTIDASE A,B"/>
    <property type="match status" value="1"/>
</dbReference>